<dbReference type="Proteomes" id="UP000800082">
    <property type="component" value="Unassembled WGS sequence"/>
</dbReference>
<dbReference type="RefSeq" id="XP_033452601.1">
    <property type="nucleotide sequence ID" value="XM_033589016.1"/>
</dbReference>
<keyword evidence="2" id="KW-1133">Transmembrane helix</keyword>
<feature type="compositionally biased region" description="Polar residues" evidence="1">
    <location>
        <begin position="214"/>
        <end position="228"/>
    </location>
</feature>
<feature type="compositionally biased region" description="Polar residues" evidence="1">
    <location>
        <begin position="170"/>
        <end position="183"/>
    </location>
</feature>
<dbReference type="EMBL" id="ML978959">
    <property type="protein sequence ID" value="KAF1932353.1"/>
    <property type="molecule type" value="Genomic_DNA"/>
</dbReference>
<dbReference type="AlphaFoldDB" id="A0A6A5RXP0"/>
<evidence type="ECO:0000313" key="3">
    <source>
        <dbReference type="EMBL" id="KAF1932353.1"/>
    </source>
</evidence>
<feature type="compositionally biased region" description="Low complexity" evidence="1">
    <location>
        <begin position="51"/>
        <end position="61"/>
    </location>
</feature>
<evidence type="ECO:0000256" key="2">
    <source>
        <dbReference type="SAM" id="Phobius"/>
    </source>
</evidence>
<sequence>MGIMHDHHPPRPARQTARSEEACPRSPAMAPSYSRSLPSRQHSEESWIDISSRPSSSSLSSAADEIITTGLTVQHDSNLHRRHRRARGGFQIGTGHRVASAGGGNSSQEEYDESESESDRVMTSSNEHIGLSPLRHEVPRGPYSVASSDTMSEREEEEDDDENATAVNYPRSTPRPTSRQFQPRPNAFSHPSAEQVVRSQSGTIYTPRRPSARLGSQRQHSYPQHTPYNVISPNHQADHDEALRASLSTLLSAAAAVRGLPKPGQPRASPAATSSRVDPSSLRMVPESVALGEITEEVSNGSSSRATSSSPSDKSKRKASPAVASVRSSSRDRHAAKKARKQSAVVEEISPTLFTWVVSAGVVVLVSALSFSAGYVVGNEAGYAEAMGQMGAVGSEAGSCGKEAVRGTGLGLRRLRWTGGAVVRV</sequence>
<dbReference type="GeneID" id="54346663"/>
<proteinExistence type="predicted"/>
<feature type="region of interest" description="Disordered" evidence="1">
    <location>
        <begin position="87"/>
        <end position="228"/>
    </location>
</feature>
<evidence type="ECO:0008006" key="5">
    <source>
        <dbReference type="Google" id="ProtNLM"/>
    </source>
</evidence>
<reference evidence="3" key="1">
    <citation type="journal article" date="2020" name="Stud. Mycol.">
        <title>101 Dothideomycetes genomes: a test case for predicting lifestyles and emergence of pathogens.</title>
        <authorList>
            <person name="Haridas S."/>
            <person name="Albert R."/>
            <person name="Binder M."/>
            <person name="Bloem J."/>
            <person name="Labutti K."/>
            <person name="Salamov A."/>
            <person name="Andreopoulos B."/>
            <person name="Baker S."/>
            <person name="Barry K."/>
            <person name="Bills G."/>
            <person name="Bluhm B."/>
            <person name="Cannon C."/>
            <person name="Castanera R."/>
            <person name="Culley D."/>
            <person name="Daum C."/>
            <person name="Ezra D."/>
            <person name="Gonzalez J."/>
            <person name="Henrissat B."/>
            <person name="Kuo A."/>
            <person name="Liang C."/>
            <person name="Lipzen A."/>
            <person name="Lutzoni F."/>
            <person name="Magnuson J."/>
            <person name="Mondo S."/>
            <person name="Nolan M."/>
            <person name="Ohm R."/>
            <person name="Pangilinan J."/>
            <person name="Park H.-J."/>
            <person name="Ramirez L."/>
            <person name="Alfaro M."/>
            <person name="Sun H."/>
            <person name="Tritt A."/>
            <person name="Yoshinaga Y."/>
            <person name="Zwiers L.-H."/>
            <person name="Turgeon B."/>
            <person name="Goodwin S."/>
            <person name="Spatafora J."/>
            <person name="Crous P."/>
            <person name="Grigoriev I."/>
        </authorList>
    </citation>
    <scope>NUCLEOTIDE SEQUENCE</scope>
    <source>
        <strain evidence="3">CBS 183.55</strain>
    </source>
</reference>
<keyword evidence="2" id="KW-0812">Transmembrane</keyword>
<evidence type="ECO:0000313" key="4">
    <source>
        <dbReference type="Proteomes" id="UP000800082"/>
    </source>
</evidence>
<feature type="region of interest" description="Disordered" evidence="1">
    <location>
        <begin position="260"/>
        <end position="339"/>
    </location>
</feature>
<name>A0A6A5RXP0_9PLEO</name>
<gene>
    <name evidence="3" type="ORF">M421DRAFT_289986</name>
</gene>
<accession>A0A6A5RXP0</accession>
<dbReference type="OrthoDB" id="5413188at2759"/>
<feature type="transmembrane region" description="Helical" evidence="2">
    <location>
        <begin position="353"/>
        <end position="377"/>
    </location>
</feature>
<feature type="compositionally biased region" description="Acidic residues" evidence="1">
    <location>
        <begin position="154"/>
        <end position="163"/>
    </location>
</feature>
<keyword evidence="2" id="KW-0472">Membrane</keyword>
<protein>
    <recommendedName>
        <fullName evidence="5">REJ domain-containing protein</fullName>
    </recommendedName>
</protein>
<organism evidence="3 4">
    <name type="scientific">Didymella exigua CBS 183.55</name>
    <dbReference type="NCBI Taxonomy" id="1150837"/>
    <lineage>
        <taxon>Eukaryota</taxon>
        <taxon>Fungi</taxon>
        <taxon>Dikarya</taxon>
        <taxon>Ascomycota</taxon>
        <taxon>Pezizomycotina</taxon>
        <taxon>Dothideomycetes</taxon>
        <taxon>Pleosporomycetidae</taxon>
        <taxon>Pleosporales</taxon>
        <taxon>Pleosporineae</taxon>
        <taxon>Didymellaceae</taxon>
        <taxon>Didymella</taxon>
    </lineage>
</organism>
<feature type="region of interest" description="Disordered" evidence="1">
    <location>
        <begin position="1"/>
        <end position="61"/>
    </location>
</feature>
<keyword evidence="4" id="KW-1185">Reference proteome</keyword>
<feature type="compositionally biased region" description="Low complexity" evidence="1">
    <location>
        <begin position="302"/>
        <end position="312"/>
    </location>
</feature>
<evidence type="ECO:0000256" key="1">
    <source>
        <dbReference type="SAM" id="MobiDB-lite"/>
    </source>
</evidence>